<evidence type="ECO:0000313" key="1">
    <source>
        <dbReference type="EMBL" id="GAU96911.1"/>
    </source>
</evidence>
<keyword evidence="2" id="KW-1185">Reference proteome</keyword>
<name>A0A1D1V5E5_RAMVA</name>
<evidence type="ECO:0000313" key="2">
    <source>
        <dbReference type="Proteomes" id="UP000186922"/>
    </source>
</evidence>
<protein>
    <submittedName>
        <fullName evidence="1">Uncharacterized protein</fullName>
    </submittedName>
</protein>
<accession>A0A1D1V5E5</accession>
<dbReference type="OrthoDB" id="10065302at2759"/>
<dbReference type="Proteomes" id="UP000186922">
    <property type="component" value="Unassembled WGS sequence"/>
</dbReference>
<organism evidence="1 2">
    <name type="scientific">Ramazzottius varieornatus</name>
    <name type="common">Water bear</name>
    <name type="synonym">Tardigrade</name>
    <dbReference type="NCBI Taxonomy" id="947166"/>
    <lineage>
        <taxon>Eukaryota</taxon>
        <taxon>Metazoa</taxon>
        <taxon>Ecdysozoa</taxon>
        <taxon>Tardigrada</taxon>
        <taxon>Eutardigrada</taxon>
        <taxon>Parachela</taxon>
        <taxon>Hypsibioidea</taxon>
        <taxon>Ramazzottiidae</taxon>
        <taxon>Ramazzottius</taxon>
    </lineage>
</organism>
<comment type="caution">
    <text evidence="1">The sequence shown here is derived from an EMBL/GenBank/DDBJ whole genome shotgun (WGS) entry which is preliminary data.</text>
</comment>
<proteinExistence type="predicted"/>
<reference evidence="1 2" key="1">
    <citation type="journal article" date="2016" name="Nat. Commun.">
        <title>Extremotolerant tardigrade genome and improved radiotolerance of human cultured cells by tardigrade-unique protein.</title>
        <authorList>
            <person name="Hashimoto T."/>
            <person name="Horikawa D.D."/>
            <person name="Saito Y."/>
            <person name="Kuwahara H."/>
            <person name="Kozuka-Hata H."/>
            <person name="Shin-I T."/>
            <person name="Minakuchi Y."/>
            <person name="Ohishi K."/>
            <person name="Motoyama A."/>
            <person name="Aizu T."/>
            <person name="Enomoto A."/>
            <person name="Kondo K."/>
            <person name="Tanaka S."/>
            <person name="Hara Y."/>
            <person name="Koshikawa S."/>
            <person name="Sagara H."/>
            <person name="Miura T."/>
            <person name="Yokobori S."/>
            <person name="Miyagawa K."/>
            <person name="Suzuki Y."/>
            <person name="Kubo T."/>
            <person name="Oyama M."/>
            <person name="Kohara Y."/>
            <person name="Fujiyama A."/>
            <person name="Arakawa K."/>
            <person name="Katayama T."/>
            <person name="Toyoda A."/>
            <person name="Kunieda T."/>
        </authorList>
    </citation>
    <scope>NUCLEOTIDE SEQUENCE [LARGE SCALE GENOMIC DNA]</scope>
    <source>
        <strain evidence="1 2">YOKOZUNA-1</strain>
    </source>
</reference>
<dbReference type="EMBL" id="BDGG01000003">
    <property type="protein sequence ID" value="GAU96911.1"/>
    <property type="molecule type" value="Genomic_DNA"/>
</dbReference>
<gene>
    <name evidence="1" type="primary">RvY_08280-1</name>
    <name evidence="1" type="synonym">RvY_08280.1</name>
    <name evidence="1" type="ORF">RvY_08280</name>
</gene>
<sequence>MHLQQTTSNALTAIFHVEVITLITYGASEMGSYFLVQPPYQSALEDIEKLYPQLSVSHHFVTDPAITRCADLMPVSDDMLAEFYYSNEAKRGKVNLTVFTSSAAGLKHLYQHIGLRWLALFKLRLADRLRWTR</sequence>
<dbReference type="AlphaFoldDB" id="A0A1D1V5E5"/>